<name>A0AAD5U0E0_9FUNG</name>
<evidence type="ECO:0000256" key="2">
    <source>
        <dbReference type="ARBA" id="ARBA00038251"/>
    </source>
</evidence>
<comment type="similarity">
    <text evidence="2">Belongs to the YPP1 family.</text>
</comment>
<comment type="caution">
    <text evidence="4">The sequence shown here is derived from an EMBL/GenBank/DDBJ whole genome shotgun (WGS) entry which is preliminary data.</text>
</comment>
<evidence type="ECO:0000313" key="4">
    <source>
        <dbReference type="EMBL" id="KAJ3210616.1"/>
    </source>
</evidence>
<dbReference type="PANTHER" id="PTHR23083">
    <property type="entry name" value="TETRATRICOPEPTIDE REPEAT PROTEIN, TPR"/>
    <property type="match status" value="1"/>
</dbReference>
<dbReference type="Proteomes" id="UP001211065">
    <property type="component" value="Unassembled WGS sequence"/>
</dbReference>
<dbReference type="PROSITE" id="PS50053">
    <property type="entry name" value="UBIQUITIN_2"/>
    <property type="match status" value="1"/>
</dbReference>
<feature type="domain" description="Ubiquitin-like" evidence="3">
    <location>
        <begin position="4"/>
        <end position="72"/>
    </location>
</feature>
<evidence type="ECO:0000313" key="5">
    <source>
        <dbReference type="Proteomes" id="UP001211065"/>
    </source>
</evidence>
<comment type="function">
    <text evidence="1">Involved in endocytosis.</text>
</comment>
<evidence type="ECO:0000256" key="1">
    <source>
        <dbReference type="ARBA" id="ARBA00002550"/>
    </source>
</evidence>
<sequence>MGVTPVVVKWNTNKYTVELDSDQPVEQFKTQLYTLTNVHPSRQKLLLKGKQLTDETNLNSVTVKPNAVILLMGTVDEKSLVEPKEKTVFLEDMTDSQIMEALAIKNGEGIPGILFQCNILSSLINLHLGNFKESLNLLSKFEFNTEKSLSECGQYGKVLSLMGSYTKCLAQLFQNQLEEAWNTINISAISLQTQQQPVISPIQSKLQYQAQNPEQNQWIIWVEKILFIHILLGYRFNKEESEFSKSIKLYLELANTEVPTTLKTNKFVSILTTYFKSLSSSLSFSLLSGIPKYPMASQFLSMDAVDTLISLLPFYEKLVTSILPFPRGEDMTALDEQRFERVLNCYNLWTIALSHSPSGESPVNAVERHYKLIEACYRGTKHTFLSLQVLRHLSHTFASLIKIFGDNMCEQEKIEAENIVASYVFLWEKQFLEEFELTQKHKIEAKFLEQKRRRSSLDASKLPPISDSDIEVLTEDTNAEIFQVGKELVFDAIGVYLTGARILVMNVEGDERKVWILLNLARKYSTKAASLYKDHIEGNNKLGDLLSDSNFIKSKVHQYSALTYGELAMEVHDSDIRRSHQINAIDSFKKAIDVNLIEDGQVLLFQYALQYAELGEIDTAIEAVRLSLKKNSYHVGSYNLLALCLAYKGDFKTAQKICDGGFKECVAALTKNAKEASVKADGEEPGRPFSWDQVDSRKKEELINLKLTEVAIELKLTDDVSAVLESFFSCVKHFRRFFGNLVTERSAKPNTIGLDDGGRRSLRIPTFPVSPSMAVLPSIYRFRVFDLQICLWLMASSLYRGLLRFEEANEAIEEANKVLDSLIRTDESLRNSPSRIFQTGAINIKKINVKGSREGLRKASTSCGEAKFGVIDLAIRRIMADIAFETCLVRQAKFEAESIITKKINLPKYLSPVAKADFEYKALKQKNFLENGKDGSSSGGGGYGFYKRGNISNISVATSNNASNLFVNRIPSQQQHRGSLLIQQSAEYDSVVTMESLVDDYLSIIEMDGEHIPTLVHLGKLYFYLKDFSLSEYWLERAMKRGKARGAGGGKSGITTYYGGYTGIWYYEGWKSLGEIMKVTNRLEQEKNVSNYIKKLKKFNFFRGLECLNRFEVSGKEW</sequence>
<dbReference type="InterPro" id="IPR051722">
    <property type="entry name" value="Endocytosis_PI4K-reg_protein"/>
</dbReference>
<dbReference type="Gene3D" id="1.25.40.10">
    <property type="entry name" value="Tetratricopeptide repeat domain"/>
    <property type="match status" value="1"/>
</dbReference>
<organism evidence="4 5">
    <name type="scientific">Clydaea vesicula</name>
    <dbReference type="NCBI Taxonomy" id="447962"/>
    <lineage>
        <taxon>Eukaryota</taxon>
        <taxon>Fungi</taxon>
        <taxon>Fungi incertae sedis</taxon>
        <taxon>Chytridiomycota</taxon>
        <taxon>Chytridiomycota incertae sedis</taxon>
        <taxon>Chytridiomycetes</taxon>
        <taxon>Lobulomycetales</taxon>
        <taxon>Lobulomycetaceae</taxon>
        <taxon>Clydaea</taxon>
    </lineage>
</organism>
<dbReference type="InterPro" id="IPR000626">
    <property type="entry name" value="Ubiquitin-like_dom"/>
</dbReference>
<dbReference type="AlphaFoldDB" id="A0AAD5U0E0"/>
<protein>
    <submittedName>
        <fullName evidence="4">Deubiquitinating enzyme</fullName>
    </submittedName>
</protein>
<accession>A0AAD5U0E0</accession>
<reference evidence="4" key="1">
    <citation type="submission" date="2020-05" db="EMBL/GenBank/DDBJ databases">
        <title>Phylogenomic resolution of chytrid fungi.</title>
        <authorList>
            <person name="Stajich J.E."/>
            <person name="Amses K."/>
            <person name="Simmons R."/>
            <person name="Seto K."/>
            <person name="Myers J."/>
            <person name="Bonds A."/>
            <person name="Quandt C.A."/>
            <person name="Barry K."/>
            <person name="Liu P."/>
            <person name="Grigoriev I."/>
            <person name="Longcore J.E."/>
            <person name="James T.Y."/>
        </authorList>
    </citation>
    <scope>NUCLEOTIDE SEQUENCE</scope>
    <source>
        <strain evidence="4">JEL0476</strain>
    </source>
</reference>
<dbReference type="InterPro" id="IPR029071">
    <property type="entry name" value="Ubiquitin-like_domsf"/>
</dbReference>
<proteinExistence type="inferred from homology"/>
<dbReference type="EMBL" id="JADGJW010000880">
    <property type="protein sequence ID" value="KAJ3210616.1"/>
    <property type="molecule type" value="Genomic_DNA"/>
</dbReference>
<dbReference type="Gene3D" id="3.10.20.90">
    <property type="entry name" value="Phosphatidylinositol 3-kinase Catalytic Subunit, Chain A, domain 1"/>
    <property type="match status" value="1"/>
</dbReference>
<dbReference type="SMART" id="SM00213">
    <property type="entry name" value="UBQ"/>
    <property type="match status" value="1"/>
</dbReference>
<keyword evidence="5" id="KW-1185">Reference proteome</keyword>
<dbReference type="PANTHER" id="PTHR23083:SF464">
    <property type="entry name" value="TETRATRICOPEPTIDE REPEAT DOMAIN 7, ISOFORM A"/>
    <property type="match status" value="1"/>
</dbReference>
<dbReference type="Pfam" id="PF00240">
    <property type="entry name" value="ubiquitin"/>
    <property type="match status" value="1"/>
</dbReference>
<dbReference type="SUPFAM" id="SSF54236">
    <property type="entry name" value="Ubiquitin-like"/>
    <property type="match status" value="1"/>
</dbReference>
<dbReference type="InterPro" id="IPR011990">
    <property type="entry name" value="TPR-like_helical_dom_sf"/>
</dbReference>
<evidence type="ECO:0000259" key="3">
    <source>
        <dbReference type="PROSITE" id="PS50053"/>
    </source>
</evidence>
<dbReference type="SUPFAM" id="SSF48452">
    <property type="entry name" value="TPR-like"/>
    <property type="match status" value="1"/>
</dbReference>
<dbReference type="CDD" id="cd16104">
    <property type="entry name" value="Ubl_USP14_like"/>
    <property type="match status" value="1"/>
</dbReference>
<gene>
    <name evidence="4" type="primary">UBP6</name>
    <name evidence="4" type="ORF">HK099_008210</name>
</gene>